<feature type="compositionally biased region" description="Polar residues" evidence="1">
    <location>
        <begin position="43"/>
        <end position="68"/>
    </location>
</feature>
<dbReference type="Proteomes" id="UP001438707">
    <property type="component" value="Unassembled WGS sequence"/>
</dbReference>
<organism evidence="2 3">
    <name type="scientific">Apatococcus lobatus</name>
    <dbReference type="NCBI Taxonomy" id="904363"/>
    <lineage>
        <taxon>Eukaryota</taxon>
        <taxon>Viridiplantae</taxon>
        <taxon>Chlorophyta</taxon>
        <taxon>core chlorophytes</taxon>
        <taxon>Trebouxiophyceae</taxon>
        <taxon>Chlorellales</taxon>
        <taxon>Chlorellaceae</taxon>
        <taxon>Apatococcus</taxon>
    </lineage>
</organism>
<keyword evidence="3" id="KW-1185">Reference proteome</keyword>
<reference evidence="2 3" key="1">
    <citation type="journal article" date="2024" name="Nat. Commun.">
        <title>Phylogenomics reveals the evolutionary origins of lichenization in chlorophyte algae.</title>
        <authorList>
            <person name="Puginier C."/>
            <person name="Libourel C."/>
            <person name="Otte J."/>
            <person name="Skaloud P."/>
            <person name="Haon M."/>
            <person name="Grisel S."/>
            <person name="Petersen M."/>
            <person name="Berrin J.G."/>
            <person name="Delaux P.M."/>
            <person name="Dal Grande F."/>
            <person name="Keller J."/>
        </authorList>
    </citation>
    <scope>NUCLEOTIDE SEQUENCE [LARGE SCALE GENOMIC DNA]</scope>
    <source>
        <strain evidence="2 3">SAG 2145</strain>
    </source>
</reference>
<comment type="caution">
    <text evidence="2">The sequence shown here is derived from an EMBL/GenBank/DDBJ whole genome shotgun (WGS) entry which is preliminary data.</text>
</comment>
<gene>
    <name evidence="2" type="ORF">WJX74_009997</name>
</gene>
<feature type="compositionally biased region" description="Polar residues" evidence="1">
    <location>
        <begin position="152"/>
        <end position="161"/>
    </location>
</feature>
<evidence type="ECO:0000313" key="2">
    <source>
        <dbReference type="EMBL" id="KAK9836872.1"/>
    </source>
</evidence>
<dbReference type="EMBL" id="JALJOS010000007">
    <property type="protein sequence ID" value="KAK9836872.1"/>
    <property type="molecule type" value="Genomic_DNA"/>
</dbReference>
<name>A0AAW1RTD1_9CHLO</name>
<dbReference type="AlphaFoldDB" id="A0AAW1RTD1"/>
<protein>
    <submittedName>
        <fullName evidence="2">Uncharacterized protein</fullName>
    </submittedName>
</protein>
<proteinExistence type="predicted"/>
<feature type="compositionally biased region" description="Basic residues" evidence="1">
    <location>
        <begin position="32"/>
        <end position="42"/>
    </location>
</feature>
<feature type="region of interest" description="Disordered" evidence="1">
    <location>
        <begin position="138"/>
        <end position="161"/>
    </location>
</feature>
<feature type="compositionally biased region" description="Basic and acidic residues" evidence="1">
    <location>
        <begin position="75"/>
        <end position="90"/>
    </location>
</feature>
<evidence type="ECO:0000313" key="3">
    <source>
        <dbReference type="Proteomes" id="UP001438707"/>
    </source>
</evidence>
<feature type="region of interest" description="Disordered" evidence="1">
    <location>
        <begin position="26"/>
        <end position="90"/>
    </location>
</feature>
<sequence length="488" mass="54189">MAAADAQLPADLAHVQNILSQQGIVSSGQFGRTRHNSKRQRTSRNVSRPQSDSGLQQAGPSRCSQGSSRPKPRLKGSDAHRSEEGTDHRGRQQHCKICGCNVGAGSQSWHTHVEGIQHRRRALSLQHTGSAEHHITSAFEDPQGEEAGWTQGGSCTRQRPTCQSSPIPWTCSIPRISIQALKMLRELVGLSGARTCWNQNSWRFTEASLEDWADKIQAHSLCKDHLLSLLLDSFSRQDLPLHPDCGVGTCWAMQAHASDDILIRQLRHLDGKLTWHFPGGMNAFPAAVVAFHMMARRLQAEAAVLYIKHQIVVLGSTGSSELQEWHLDFSRCVDASLEEFVPCQRMLMRAMRGLMQESGTLRLLQCKAWRQLLPDKWAQEMSDVQWKARKGRKMLVLAVYIAKNFPSIKLAMRLLKQGVYVGSQKCGALQLLSRARRQPALQRIARNQALTRAGEARQQDPVPGVSRRQAGQALLSAAVASQLSTQSV</sequence>
<accession>A0AAW1RTD1</accession>
<evidence type="ECO:0000256" key="1">
    <source>
        <dbReference type="SAM" id="MobiDB-lite"/>
    </source>
</evidence>